<evidence type="ECO:0000313" key="1">
    <source>
        <dbReference type="EMBL" id="BCT75761.1"/>
    </source>
</evidence>
<reference evidence="1 2" key="1">
    <citation type="journal article" date="2021" name="J. Biosci. Bioeng.">
        <title>Identification and characterization of a chc gene cluster responsible for the aromatization pathway of cyclohexanecarboxylate degradation in Sinomonas cyclohexanicum ATCC 51369.</title>
        <authorList>
            <person name="Yamamoto T."/>
            <person name="Hasegawa Y."/>
            <person name="Lau P.C.K."/>
            <person name="Iwaki H."/>
        </authorList>
    </citation>
    <scope>NUCLEOTIDE SEQUENCE [LARGE SCALE GENOMIC DNA]</scope>
    <source>
        <strain evidence="1 2">ATCC 51369</strain>
    </source>
</reference>
<organism evidence="1 2">
    <name type="scientific">Sinomonas cyclohexanicum</name>
    <name type="common">Corynebacterium cyclohexanicum</name>
    <dbReference type="NCBI Taxonomy" id="322009"/>
    <lineage>
        <taxon>Bacteria</taxon>
        <taxon>Bacillati</taxon>
        <taxon>Actinomycetota</taxon>
        <taxon>Actinomycetes</taxon>
        <taxon>Micrococcales</taxon>
        <taxon>Micrococcaceae</taxon>
        <taxon>Sinomonas</taxon>
    </lineage>
</organism>
<proteinExistence type="predicted"/>
<evidence type="ECO:0000313" key="2">
    <source>
        <dbReference type="Proteomes" id="UP001319861"/>
    </source>
</evidence>
<name>A0ABN6FGH0_SINCY</name>
<dbReference type="Proteomes" id="UP001319861">
    <property type="component" value="Chromosome"/>
</dbReference>
<gene>
    <name evidence="1" type="ORF">SCMU_16030</name>
</gene>
<protein>
    <submittedName>
        <fullName evidence="1">Uncharacterized protein</fullName>
    </submittedName>
</protein>
<keyword evidence="2" id="KW-1185">Reference proteome</keyword>
<dbReference type="RefSeq" id="WP_229232471.1">
    <property type="nucleotide sequence ID" value="NZ_AP024525.1"/>
</dbReference>
<sequence>MSRDETPVQGTSTAPFLSPGAVGFLSRQLVERTLGRDPSVHAWRAAGPLLPGDPPPGELARRLAETDVAFLTERELVAYVEACGHLGLWAAGRAGAARAELEGRTRIAARGRP</sequence>
<dbReference type="EMBL" id="AP024525">
    <property type="protein sequence ID" value="BCT75761.1"/>
    <property type="molecule type" value="Genomic_DNA"/>
</dbReference>
<accession>A0ABN6FGH0</accession>